<accession>A0AAN9P5Y9</accession>
<sequence length="80" mass="9293">MFHDPEFVCSRGSNFAFDIEMIDIDVRFEQTNHHRTIFGVNIPPSVSYHINGDQDRSGLCINHTPIQLVHRFVFQVTGYQ</sequence>
<comment type="caution">
    <text evidence="1">The sequence shown here is derived from an EMBL/GenBank/DDBJ whole genome shotgun (WGS) entry which is preliminary data.</text>
</comment>
<dbReference type="Proteomes" id="UP001359559">
    <property type="component" value="Unassembled WGS sequence"/>
</dbReference>
<evidence type="ECO:0000313" key="2">
    <source>
        <dbReference type="Proteomes" id="UP001359559"/>
    </source>
</evidence>
<proteinExistence type="predicted"/>
<dbReference type="EMBL" id="JAYKXN010000005">
    <property type="protein sequence ID" value="KAK7285846.1"/>
    <property type="molecule type" value="Genomic_DNA"/>
</dbReference>
<dbReference type="AlphaFoldDB" id="A0AAN9P5Y9"/>
<reference evidence="1 2" key="1">
    <citation type="submission" date="2024-01" db="EMBL/GenBank/DDBJ databases">
        <title>The genomes of 5 underutilized Papilionoideae crops provide insights into root nodulation and disease resistance.</title>
        <authorList>
            <person name="Yuan L."/>
        </authorList>
    </citation>
    <scope>NUCLEOTIDE SEQUENCE [LARGE SCALE GENOMIC DNA]</scope>
    <source>
        <strain evidence="1">LY-2023</strain>
        <tissue evidence="1">Leaf</tissue>
    </source>
</reference>
<evidence type="ECO:0000313" key="1">
    <source>
        <dbReference type="EMBL" id="KAK7285846.1"/>
    </source>
</evidence>
<organism evidence="1 2">
    <name type="scientific">Clitoria ternatea</name>
    <name type="common">Butterfly pea</name>
    <dbReference type="NCBI Taxonomy" id="43366"/>
    <lineage>
        <taxon>Eukaryota</taxon>
        <taxon>Viridiplantae</taxon>
        <taxon>Streptophyta</taxon>
        <taxon>Embryophyta</taxon>
        <taxon>Tracheophyta</taxon>
        <taxon>Spermatophyta</taxon>
        <taxon>Magnoliopsida</taxon>
        <taxon>eudicotyledons</taxon>
        <taxon>Gunneridae</taxon>
        <taxon>Pentapetalae</taxon>
        <taxon>rosids</taxon>
        <taxon>fabids</taxon>
        <taxon>Fabales</taxon>
        <taxon>Fabaceae</taxon>
        <taxon>Papilionoideae</taxon>
        <taxon>50 kb inversion clade</taxon>
        <taxon>NPAAA clade</taxon>
        <taxon>indigoferoid/millettioid clade</taxon>
        <taxon>Phaseoleae</taxon>
        <taxon>Clitoria</taxon>
    </lineage>
</organism>
<gene>
    <name evidence="1" type="ORF">RJT34_20629</name>
</gene>
<keyword evidence="2" id="KW-1185">Reference proteome</keyword>
<protein>
    <submittedName>
        <fullName evidence="1">Uncharacterized protein</fullName>
    </submittedName>
</protein>
<name>A0AAN9P5Y9_CLITE</name>